<dbReference type="GO" id="GO:0003677">
    <property type="term" value="F:DNA binding"/>
    <property type="evidence" value="ECO:0007669"/>
    <property type="project" value="UniProtKB-KW"/>
</dbReference>
<dbReference type="AlphaFoldDB" id="A0A2T3M9I2"/>
<evidence type="ECO:0000256" key="1">
    <source>
        <dbReference type="ARBA" id="ARBA00023125"/>
    </source>
</evidence>
<accession>A0A2T3M9I2</accession>
<keyword evidence="1" id="KW-0238">DNA-binding</keyword>
<proteinExistence type="predicted"/>
<dbReference type="InterPro" id="IPR014710">
    <property type="entry name" value="RmlC-like_jellyroll"/>
</dbReference>
<dbReference type="Pfam" id="PF02311">
    <property type="entry name" value="AraC_binding"/>
    <property type="match status" value="1"/>
</dbReference>
<feature type="domain" description="AraC-type arabinose-binding/dimerisation" evidence="2">
    <location>
        <begin position="48"/>
        <end position="148"/>
    </location>
</feature>
<comment type="caution">
    <text evidence="3">The sequence shown here is derived from an EMBL/GenBank/DDBJ whole genome shotgun (WGS) entry which is preliminary data.</text>
</comment>
<name>A0A2T3M9I2_9GAMM</name>
<dbReference type="GO" id="GO:0006355">
    <property type="term" value="P:regulation of DNA-templated transcription"/>
    <property type="evidence" value="ECO:0007669"/>
    <property type="project" value="InterPro"/>
</dbReference>
<dbReference type="SUPFAM" id="SSF51215">
    <property type="entry name" value="Regulatory protein AraC"/>
    <property type="match status" value="1"/>
</dbReference>
<evidence type="ECO:0000313" key="3">
    <source>
        <dbReference type="EMBL" id="PSV89378.1"/>
    </source>
</evidence>
<dbReference type="Gene3D" id="2.60.120.10">
    <property type="entry name" value="Jelly Rolls"/>
    <property type="match status" value="1"/>
</dbReference>
<organism evidence="3 4">
    <name type="scientific">Photobacterium iliopiscarium</name>
    <dbReference type="NCBI Taxonomy" id="56192"/>
    <lineage>
        <taxon>Bacteria</taxon>
        <taxon>Pseudomonadati</taxon>
        <taxon>Pseudomonadota</taxon>
        <taxon>Gammaproteobacteria</taxon>
        <taxon>Vibrionales</taxon>
        <taxon>Vibrionaceae</taxon>
        <taxon>Photobacterium</taxon>
    </lineage>
</organism>
<dbReference type="Proteomes" id="UP000241954">
    <property type="component" value="Unassembled WGS sequence"/>
</dbReference>
<evidence type="ECO:0000259" key="2">
    <source>
        <dbReference type="Pfam" id="PF02311"/>
    </source>
</evidence>
<dbReference type="EMBL" id="PYLW01000034">
    <property type="protein sequence ID" value="PSV89378.1"/>
    <property type="molecule type" value="Genomic_DNA"/>
</dbReference>
<dbReference type="InterPro" id="IPR037923">
    <property type="entry name" value="HTH-like"/>
</dbReference>
<evidence type="ECO:0000313" key="4">
    <source>
        <dbReference type="Proteomes" id="UP000241954"/>
    </source>
</evidence>
<gene>
    <name evidence="3" type="ORF">C9I88_19095</name>
</gene>
<reference evidence="3 4" key="1">
    <citation type="submission" date="2018-01" db="EMBL/GenBank/DDBJ databases">
        <title>Whole genome sequencing of Histamine producing bacteria.</title>
        <authorList>
            <person name="Butler K."/>
        </authorList>
    </citation>
    <scope>NUCLEOTIDE SEQUENCE [LARGE SCALE GENOMIC DNA]</scope>
    <source>
        <strain evidence="3 4">NCIMB 13481</strain>
    </source>
</reference>
<protein>
    <recommendedName>
        <fullName evidence="2">AraC-type arabinose-binding/dimerisation domain-containing protein</fullName>
    </recommendedName>
</protein>
<dbReference type="InterPro" id="IPR003313">
    <property type="entry name" value="AraC-bd"/>
</dbReference>
<sequence>MYYHALIKLKDYLMSNDVTKEISAFPQVEFQARPKILPGVELIELDSLYGRASNFDHNIFAPHRVNFHHLMYITESTGTHLIDFNNHSYEAGSCIAINAGQVHAFDSKKTSQGYLIIFTQAFLDTVRTTIRVPNFLSGFYTSTDTQILTVQDPEKESFEALLKELLAVKGEKPHDE</sequence>